<protein>
    <submittedName>
        <fullName evidence="2">Uncharacterized protein</fullName>
    </submittedName>
</protein>
<feature type="region of interest" description="Disordered" evidence="1">
    <location>
        <begin position="1"/>
        <end position="120"/>
    </location>
</feature>
<feature type="compositionally biased region" description="Low complexity" evidence="1">
    <location>
        <begin position="51"/>
        <end position="68"/>
    </location>
</feature>
<feature type="compositionally biased region" description="Polar residues" evidence="1">
    <location>
        <begin position="17"/>
        <end position="28"/>
    </location>
</feature>
<name>A0A136JA51_9PEZI</name>
<evidence type="ECO:0000256" key="1">
    <source>
        <dbReference type="SAM" id="MobiDB-lite"/>
    </source>
</evidence>
<dbReference type="EMBL" id="KQ964247">
    <property type="protein sequence ID" value="KXJ94030.1"/>
    <property type="molecule type" value="Genomic_DNA"/>
</dbReference>
<gene>
    <name evidence="2" type="ORF">Micbo1qcDRAFT_220639</name>
</gene>
<evidence type="ECO:0000313" key="3">
    <source>
        <dbReference type="Proteomes" id="UP000070501"/>
    </source>
</evidence>
<evidence type="ECO:0000313" key="2">
    <source>
        <dbReference type="EMBL" id="KXJ94030.1"/>
    </source>
</evidence>
<dbReference type="InParanoid" id="A0A136JA51"/>
<feature type="compositionally biased region" description="Polar residues" evidence="1">
    <location>
        <begin position="76"/>
        <end position="85"/>
    </location>
</feature>
<proteinExistence type="predicted"/>
<accession>A0A136JA51</accession>
<feature type="compositionally biased region" description="Basic and acidic residues" evidence="1">
    <location>
        <begin position="1"/>
        <end position="16"/>
    </location>
</feature>
<keyword evidence="3" id="KW-1185">Reference proteome</keyword>
<dbReference type="Proteomes" id="UP000070501">
    <property type="component" value="Unassembled WGS sequence"/>
</dbReference>
<reference evidence="3" key="1">
    <citation type="submission" date="2016-02" db="EMBL/GenBank/DDBJ databases">
        <title>Draft genome sequence of Microdochium bolleyi, a fungal endophyte of beachgrass.</title>
        <authorList>
            <consortium name="DOE Joint Genome Institute"/>
            <person name="David A.S."/>
            <person name="May G."/>
            <person name="Haridas S."/>
            <person name="Lim J."/>
            <person name="Wang M."/>
            <person name="Labutti K."/>
            <person name="Lipzen A."/>
            <person name="Barry K."/>
            <person name="Grigoriev I.V."/>
        </authorList>
    </citation>
    <scope>NUCLEOTIDE SEQUENCE [LARGE SCALE GENOMIC DNA]</scope>
    <source>
        <strain evidence="3">J235TASD1</strain>
    </source>
</reference>
<dbReference type="AlphaFoldDB" id="A0A136JA51"/>
<sequence length="208" mass="22397">MPALDKCDDIRADHHLSSQGEHASTTDDNTADGLATAPPRLAHSVPPSQHSTSPAASPAGSSLSLQSGILFPSCNMPGSSNMQYPSTTSSSRDSDTAGRRPPSPPGSEDTDNDGDIPMPDRPEMVFVAITAISEALKFVHNGKQHSELTGLTWHKRYRSSRLATYEYKDVNDMPAIQPAGDRKDLVSYFAPLLQVETGCDPLLRLVRL</sequence>
<organism evidence="2 3">
    <name type="scientific">Microdochium bolleyi</name>
    <dbReference type="NCBI Taxonomy" id="196109"/>
    <lineage>
        <taxon>Eukaryota</taxon>
        <taxon>Fungi</taxon>
        <taxon>Dikarya</taxon>
        <taxon>Ascomycota</taxon>
        <taxon>Pezizomycotina</taxon>
        <taxon>Sordariomycetes</taxon>
        <taxon>Xylariomycetidae</taxon>
        <taxon>Xylariales</taxon>
        <taxon>Microdochiaceae</taxon>
        <taxon>Microdochium</taxon>
    </lineage>
</organism>